<reference evidence="2" key="1">
    <citation type="journal article" date="2019" name="MBio">
        <title>Comparative genomics for the elucidation of multidrug resistance (MDR) in Candida lusitaniae.</title>
        <authorList>
            <person name="Kannan A."/>
            <person name="Asner S.A."/>
            <person name="Trachsel E."/>
            <person name="Kelly S."/>
            <person name="Parker J."/>
            <person name="Sanglard D."/>
        </authorList>
    </citation>
    <scope>NUCLEOTIDE SEQUENCE [LARGE SCALE GENOMIC DNA]</scope>
    <source>
        <strain evidence="2">P1</strain>
    </source>
</reference>
<sequence>MMTRSQMRTEPKDPTLSRKACGGYSGAEKEKTLAMSHTSNDNEGMWIIGYGSLIFKPPPLYSFRVTGTLSGFIRRFWQSSSDHRGTPQNPGRVVTLVSLEDLQADEKFHDTLHMYELNAAHEEADLATQSVCDLSLNEAIKDQPKRISSLKHSQLKVWGVAYYISPEHVQEMKEYLDVREQDGYSTHKVFFNIHSVDASPEAEKVLQKVPRNEAGDLLIESMIYIGTIDNESFVGPEEIEKTASIIKNSRGESGPNLEYLCNLTEAVRNLDSLSRSRDYYLEDLTRLAQNSM</sequence>
<name>A0ACD0WD36_CLALS</name>
<gene>
    <name evidence="1" type="ORF">EJF14_10284</name>
</gene>
<keyword evidence="2" id="KW-1185">Reference proteome</keyword>
<organism evidence="1 2">
    <name type="scientific">Clavispora lusitaniae</name>
    <name type="common">Candida lusitaniae</name>
    <dbReference type="NCBI Taxonomy" id="36911"/>
    <lineage>
        <taxon>Eukaryota</taxon>
        <taxon>Fungi</taxon>
        <taxon>Dikarya</taxon>
        <taxon>Ascomycota</taxon>
        <taxon>Saccharomycotina</taxon>
        <taxon>Pichiomycetes</taxon>
        <taxon>Metschnikowiaceae</taxon>
        <taxon>Clavispora</taxon>
    </lineage>
</organism>
<proteinExistence type="predicted"/>
<dbReference type="Proteomes" id="UP000326582">
    <property type="component" value="Chromosome 1"/>
</dbReference>
<evidence type="ECO:0000313" key="2">
    <source>
        <dbReference type="Proteomes" id="UP000326582"/>
    </source>
</evidence>
<accession>A0ACD0WD36</accession>
<evidence type="ECO:0000313" key="1">
    <source>
        <dbReference type="EMBL" id="QFZ25193.1"/>
    </source>
</evidence>
<protein>
    <submittedName>
        <fullName evidence="1">Glutathione-specific gamma-glutamylcyclotransferase</fullName>
    </submittedName>
</protein>
<dbReference type="EMBL" id="CP038484">
    <property type="protein sequence ID" value="QFZ25193.1"/>
    <property type="molecule type" value="Genomic_DNA"/>
</dbReference>